<organism evidence="1 2">
    <name type="scientific">Nocardia cyriacigeorgica (strain GUH-2)</name>
    <dbReference type="NCBI Taxonomy" id="1127134"/>
    <lineage>
        <taxon>Bacteria</taxon>
        <taxon>Bacillati</taxon>
        <taxon>Actinomycetota</taxon>
        <taxon>Actinomycetes</taxon>
        <taxon>Mycobacteriales</taxon>
        <taxon>Nocardiaceae</taxon>
        <taxon>Nocardia</taxon>
    </lineage>
</organism>
<keyword evidence="2" id="KW-1185">Reference proteome</keyword>
<evidence type="ECO:0000313" key="1">
    <source>
        <dbReference type="EMBL" id="CCF61905.1"/>
    </source>
</evidence>
<protein>
    <submittedName>
        <fullName evidence="1">Uncharacterized protein</fullName>
    </submittedName>
</protein>
<dbReference type="HOGENOM" id="CLU_3366096_0_0_11"/>
<dbReference type="Proteomes" id="UP000008190">
    <property type="component" value="Chromosome"/>
</dbReference>
<evidence type="ECO:0000313" key="2">
    <source>
        <dbReference type="Proteomes" id="UP000008190"/>
    </source>
</evidence>
<dbReference type="KEGG" id="ncy:NOCYR_1097"/>
<dbReference type="AlphaFoldDB" id="H6R2Q5"/>
<accession>H6R2Q5</accession>
<dbReference type="EMBL" id="FO082843">
    <property type="protein sequence ID" value="CCF61905.1"/>
    <property type="molecule type" value="Genomic_DNA"/>
</dbReference>
<proteinExistence type="predicted"/>
<reference evidence="1 2" key="1">
    <citation type="journal article" date="2012" name="J. Bacteriol.">
        <title>Genome sequence of the human- and animal-pathogenic strain Nocardia cyriacigeorgica GUH-2.</title>
        <authorList>
            <person name="Zoropogui A."/>
            <person name="Pujic P."/>
            <person name="Normand P."/>
            <person name="Barbe V."/>
            <person name="Beaman B."/>
            <person name="Beaman L."/>
            <person name="Boiron P."/>
            <person name="Colinon C."/>
            <person name="Deredjian A."/>
            <person name="Graindorge A."/>
            <person name="Mangenot S."/>
            <person name="Nazaret S."/>
            <person name="Neto M."/>
            <person name="Petit S."/>
            <person name="Roche D."/>
            <person name="Vallenet D."/>
            <person name="Rodriguez-Nava V."/>
            <person name="Richard Y."/>
            <person name="Cournoyer B."/>
            <person name="Blaha D."/>
        </authorList>
    </citation>
    <scope>NUCLEOTIDE SEQUENCE [LARGE SCALE GENOMIC DNA]</scope>
    <source>
        <strain evidence="1 2">GUH-2</strain>
    </source>
</reference>
<sequence>MAAALILGALVLRTGGYLLTRVSGLSDRCPARSPQ</sequence>
<gene>
    <name evidence="1" type="ordered locus">NOCYR_1097</name>
</gene>
<name>H6R2Q5_NOCCG</name>